<evidence type="ECO:0000256" key="6">
    <source>
        <dbReference type="SAM" id="Phobius"/>
    </source>
</evidence>
<comment type="caution">
    <text evidence="8">The sequence shown here is derived from an EMBL/GenBank/DDBJ whole genome shotgun (WGS) entry which is preliminary data.</text>
</comment>
<keyword evidence="4 6" id="KW-1133">Transmembrane helix</keyword>
<sequence length="656" mass="78307">MKFAKYMKKHSYPLFKDNNLKYSKLKRMLPFEKNNHMVVEFDSEKEQEFKKLFEDELDRVVNFIEEKKKYYEIKLDKIEKVVKKIKKKDNKKTKKEKDKKNRNHIQKKVIFLQTEIRNLSEFVKINTVGFKNLLKKHDKYTKYKLMHIFKKQLKERIKSINLLDKLLYKISKIMLINTEDKLKKNKLSNVEFIRKTNKYWVHRDNIASLKCIIVKHLPIYVYENKKEDESIPFINRNATSPYSAWNPSTHDTCISSVYFDNKSFDIYSTRLHKLHESECIRIRWYGMSITDTVFVERKKHEDGWTGEDSKKLRFIIRERDVLPYVNGVDVWSEVKPLNMSNLKDARRLYTEIQESIIKKKLRPSVRTFYRRSAFQRPDSAEVRISLDTDLCMIKECFDWNEKEIKTWRRMDVGCEYPFRNLKRDEIVRFPHAIMEIKTQFQDYYMPGWIEELISGPLVEHVHKFSKFMHGTAMLYQHIEEIPYWLPQLRTDIRKDPYYTPRAHTRDFRDGMLIEIPRTPKHTESTPLLTDESVSGVLEMNLDDKRIAVPIRIEPKVFFANERTFLSWLNFSIFVGGIGTAMLGLGDRKAMATGVAFICVSLMFALYALYLYFWRAHKIRSRDAGPYDDLVGPAVLVCVFCAVMLVSILFKFPLKRF</sequence>
<reference evidence="8 9" key="1">
    <citation type="submission" date="2019-01" db="EMBL/GenBank/DDBJ databases">
        <title>Genomes sequencing and comparative genomics of infectious freshwater microsporidia, Cucumispora dikerogammari and Thelohania contejeani.</title>
        <authorList>
            <person name="Cormier A."/>
            <person name="Giraud I."/>
            <person name="Wattier R."/>
            <person name="Teixeira M."/>
            <person name="Grandjean F."/>
            <person name="Rigaud T."/>
            <person name="Cordaux R."/>
        </authorList>
    </citation>
    <scope>NUCLEOTIDE SEQUENCE [LARGE SCALE GENOMIC DNA]</scope>
    <source>
        <strain evidence="8">T1</strain>
        <tissue evidence="8">Spores</tissue>
    </source>
</reference>
<evidence type="ECO:0000313" key="8">
    <source>
        <dbReference type="EMBL" id="KAF7684079.1"/>
    </source>
</evidence>
<evidence type="ECO:0000259" key="7">
    <source>
        <dbReference type="PROSITE" id="PS51382"/>
    </source>
</evidence>
<keyword evidence="5 6" id="KW-0472">Membrane</keyword>
<feature type="transmembrane region" description="Helical" evidence="6">
    <location>
        <begin position="564"/>
        <end position="584"/>
    </location>
</feature>
<evidence type="ECO:0000256" key="1">
    <source>
        <dbReference type="ARBA" id="ARBA00004128"/>
    </source>
</evidence>
<evidence type="ECO:0000256" key="3">
    <source>
        <dbReference type="ARBA" id="ARBA00022692"/>
    </source>
</evidence>
<dbReference type="InterPro" id="IPR003807">
    <property type="entry name" value="DUF202"/>
</dbReference>
<evidence type="ECO:0000256" key="2">
    <source>
        <dbReference type="ARBA" id="ARBA00022554"/>
    </source>
</evidence>
<keyword evidence="2" id="KW-0926">Vacuole</keyword>
<dbReference type="InterPro" id="IPR042267">
    <property type="entry name" value="VTC_sf"/>
</dbReference>
<organism evidence="8 9">
    <name type="scientific">Astathelohania contejeani</name>
    <dbReference type="NCBI Taxonomy" id="164912"/>
    <lineage>
        <taxon>Eukaryota</taxon>
        <taxon>Fungi</taxon>
        <taxon>Fungi incertae sedis</taxon>
        <taxon>Microsporidia</taxon>
        <taxon>Astathelohaniidae</taxon>
        <taxon>Astathelohania</taxon>
    </lineage>
</organism>
<keyword evidence="3 6" id="KW-0812">Transmembrane</keyword>
<feature type="transmembrane region" description="Helical" evidence="6">
    <location>
        <begin position="633"/>
        <end position="653"/>
    </location>
</feature>
<accession>A0ABQ7I0Z2</accession>
<evidence type="ECO:0000256" key="4">
    <source>
        <dbReference type="ARBA" id="ARBA00022989"/>
    </source>
</evidence>
<dbReference type="PANTHER" id="PTHR46140:SF1">
    <property type="entry name" value="VACUOLAR TRANSPORTER CHAPERONE COMPLEX SUBUNIT 4-RELATED"/>
    <property type="match status" value="1"/>
</dbReference>
<gene>
    <name evidence="8" type="primary">VTC4</name>
    <name evidence="8" type="ORF">TCON_0717</name>
</gene>
<name>A0ABQ7I0Z2_9MICR</name>
<dbReference type="PANTHER" id="PTHR46140">
    <property type="entry name" value="VACUOLAR TRANSPORTER CHAPERONE 1-RELATED"/>
    <property type="match status" value="1"/>
</dbReference>
<dbReference type="InterPro" id="IPR004331">
    <property type="entry name" value="SPX_dom"/>
</dbReference>
<dbReference type="Pfam" id="PF09359">
    <property type="entry name" value="VTC"/>
    <property type="match status" value="1"/>
</dbReference>
<proteinExistence type="predicted"/>
<dbReference type="CDD" id="cd07751">
    <property type="entry name" value="PolyPPase_VTC4_like"/>
    <property type="match status" value="1"/>
</dbReference>
<dbReference type="Gene3D" id="3.20.100.30">
    <property type="entry name" value="VTC, catalytic tunnel domain"/>
    <property type="match status" value="1"/>
</dbReference>
<evidence type="ECO:0000256" key="5">
    <source>
        <dbReference type="ARBA" id="ARBA00023136"/>
    </source>
</evidence>
<dbReference type="Proteomes" id="UP001516464">
    <property type="component" value="Unassembled WGS sequence"/>
</dbReference>
<comment type="subcellular location">
    <subcellularLocation>
        <location evidence="1">Vacuole membrane</location>
        <topology evidence="1">Multi-pass membrane protein</topology>
    </subcellularLocation>
</comment>
<dbReference type="PROSITE" id="PS51382">
    <property type="entry name" value="SPX"/>
    <property type="match status" value="1"/>
</dbReference>
<feature type="domain" description="SPX" evidence="7">
    <location>
        <begin position="1"/>
        <end position="151"/>
    </location>
</feature>
<protein>
    <submittedName>
        <fullName evidence="8">Vacuolar transporter chaperone 4</fullName>
    </submittedName>
</protein>
<evidence type="ECO:0000313" key="9">
    <source>
        <dbReference type="Proteomes" id="UP001516464"/>
    </source>
</evidence>
<dbReference type="EMBL" id="SBIQ01000030">
    <property type="protein sequence ID" value="KAF7684079.1"/>
    <property type="molecule type" value="Genomic_DNA"/>
</dbReference>
<keyword evidence="9" id="KW-1185">Reference proteome</keyword>
<dbReference type="InterPro" id="IPR051572">
    <property type="entry name" value="VTC_Complex_Subunit"/>
</dbReference>
<dbReference type="Pfam" id="PF02656">
    <property type="entry name" value="DUF202"/>
    <property type="match status" value="1"/>
</dbReference>
<feature type="transmembrane region" description="Helical" evidence="6">
    <location>
        <begin position="591"/>
        <end position="613"/>
    </location>
</feature>
<dbReference type="InterPro" id="IPR018966">
    <property type="entry name" value="VTC_domain"/>
</dbReference>